<dbReference type="Proteomes" id="UP001431572">
    <property type="component" value="Chromosome 1"/>
</dbReference>
<dbReference type="PROSITE" id="PS51462">
    <property type="entry name" value="NUDIX"/>
    <property type="match status" value="1"/>
</dbReference>
<dbReference type="InterPro" id="IPR045121">
    <property type="entry name" value="CoAse"/>
</dbReference>
<evidence type="ECO:0000256" key="7">
    <source>
        <dbReference type="SAM" id="MobiDB-lite"/>
    </source>
</evidence>
<evidence type="ECO:0000256" key="4">
    <source>
        <dbReference type="ARBA" id="ARBA00022801"/>
    </source>
</evidence>
<evidence type="ECO:0000313" key="11">
    <source>
        <dbReference type="Proteomes" id="UP000521676"/>
    </source>
</evidence>
<dbReference type="GO" id="GO:0010945">
    <property type="term" value="F:coenzyme A diphosphatase activity"/>
    <property type="evidence" value="ECO:0007669"/>
    <property type="project" value="InterPro"/>
</dbReference>
<dbReference type="SUPFAM" id="SSF55811">
    <property type="entry name" value="Nudix"/>
    <property type="match status" value="1"/>
</dbReference>
<evidence type="ECO:0000256" key="5">
    <source>
        <dbReference type="ARBA" id="ARBA00022842"/>
    </source>
</evidence>
<gene>
    <name evidence="9" type="ORF">HXX08_00955</name>
    <name evidence="10" type="ORF">OZ401_002110</name>
</gene>
<evidence type="ECO:0000256" key="2">
    <source>
        <dbReference type="ARBA" id="ARBA00001946"/>
    </source>
</evidence>
<evidence type="ECO:0000313" key="12">
    <source>
        <dbReference type="Proteomes" id="UP001431572"/>
    </source>
</evidence>
<evidence type="ECO:0000259" key="8">
    <source>
        <dbReference type="PROSITE" id="PS51462"/>
    </source>
</evidence>
<keyword evidence="6" id="KW-0464">Manganese</keyword>
<evidence type="ECO:0000313" key="9">
    <source>
        <dbReference type="EMBL" id="NWJ44424.1"/>
    </source>
</evidence>
<keyword evidence="4" id="KW-0378">Hydrolase</keyword>
<evidence type="ECO:0000256" key="1">
    <source>
        <dbReference type="ARBA" id="ARBA00001936"/>
    </source>
</evidence>
<keyword evidence="3" id="KW-0479">Metal-binding</keyword>
<dbReference type="EMBL" id="CP128399">
    <property type="protein sequence ID" value="WJW66316.1"/>
    <property type="molecule type" value="Genomic_DNA"/>
</dbReference>
<dbReference type="EMBL" id="JACATZ010000001">
    <property type="protein sequence ID" value="NWJ44424.1"/>
    <property type="molecule type" value="Genomic_DNA"/>
</dbReference>
<dbReference type="InterPro" id="IPR015797">
    <property type="entry name" value="NUDIX_hydrolase-like_dom_sf"/>
</dbReference>
<evidence type="ECO:0000313" key="10">
    <source>
        <dbReference type="EMBL" id="WJW66316.1"/>
    </source>
</evidence>
<dbReference type="RefSeq" id="WP_341468199.1">
    <property type="nucleotide sequence ID" value="NZ_CP128399.1"/>
</dbReference>
<organism evidence="9 11">
    <name type="scientific">Candidatus Chlorohelix allophototropha</name>
    <dbReference type="NCBI Taxonomy" id="3003348"/>
    <lineage>
        <taxon>Bacteria</taxon>
        <taxon>Bacillati</taxon>
        <taxon>Chloroflexota</taxon>
        <taxon>Chloroflexia</taxon>
        <taxon>Candidatus Chloroheliales</taxon>
        <taxon>Candidatus Chloroheliaceae</taxon>
        <taxon>Candidatus Chlorohelix</taxon>
    </lineage>
</organism>
<evidence type="ECO:0000256" key="3">
    <source>
        <dbReference type="ARBA" id="ARBA00022723"/>
    </source>
</evidence>
<accession>A0A8T7LQW1</accession>
<dbReference type="Proteomes" id="UP000521676">
    <property type="component" value="Unassembled WGS sequence"/>
</dbReference>
<protein>
    <submittedName>
        <fullName evidence="9">CoA pyrophosphatase</fullName>
    </submittedName>
</protein>
<sequence>MREVEKKAQDSAIDVPQRDFKPSGTTRRPAAILVLVRLLEGEPNVLFIRRSQKVRNHKGQISFPGGSFDPEDVTLDVTALREAQEELGINPADLKILGVLPAADTVVSNFMVHPFVAIPHNPAQVLNFIPDGYEVGEIFHVPLPELLQPRAFTLETWRINGHSRQMVFYTYRNYVIWGATAFILHNFLGEIKQGHWQELFELDKLV</sequence>
<keyword evidence="12" id="KW-1185">Reference proteome</keyword>
<comment type="cofactor">
    <cofactor evidence="1">
        <name>Mn(2+)</name>
        <dbReference type="ChEBI" id="CHEBI:29035"/>
    </cofactor>
</comment>
<dbReference type="Gene3D" id="3.90.79.10">
    <property type="entry name" value="Nucleoside Triphosphate Pyrophosphohydrolase"/>
    <property type="match status" value="1"/>
</dbReference>
<reference evidence="10" key="2">
    <citation type="journal article" date="2024" name="Nature">
        <title>Anoxygenic phototroph of the Chloroflexota uses a type I reaction centre.</title>
        <authorList>
            <person name="Tsuji J.M."/>
            <person name="Shaw N.A."/>
            <person name="Nagashima S."/>
            <person name="Venkiteswaran J.J."/>
            <person name="Schiff S.L."/>
            <person name="Watanabe T."/>
            <person name="Fukui M."/>
            <person name="Hanada S."/>
            <person name="Tank M."/>
            <person name="Neufeld J.D."/>
        </authorList>
    </citation>
    <scope>NUCLEOTIDE SEQUENCE</scope>
    <source>
        <strain evidence="10">L227-S17</strain>
    </source>
</reference>
<dbReference type="PANTHER" id="PTHR12992">
    <property type="entry name" value="NUDIX HYDROLASE"/>
    <property type="match status" value="1"/>
</dbReference>
<reference evidence="9 11" key="1">
    <citation type="submission" date="2020-06" db="EMBL/GenBank/DDBJ databases">
        <title>Anoxygenic phototrophic Chloroflexota member uses a Type I reaction center.</title>
        <authorList>
            <person name="Tsuji J.M."/>
            <person name="Shaw N.A."/>
            <person name="Nagashima S."/>
            <person name="Venkiteswaran J."/>
            <person name="Schiff S.L."/>
            <person name="Hanada S."/>
            <person name="Tank M."/>
            <person name="Neufeld J.D."/>
        </authorList>
    </citation>
    <scope>NUCLEOTIDE SEQUENCE [LARGE SCALE GENOMIC DNA]</scope>
    <source>
        <strain evidence="9">L227-S17</strain>
    </source>
</reference>
<dbReference type="AlphaFoldDB" id="A0A8T7LQW1"/>
<keyword evidence="5" id="KW-0460">Magnesium</keyword>
<name>A0A8T7LQW1_9CHLR</name>
<dbReference type="Pfam" id="PF00293">
    <property type="entry name" value="NUDIX"/>
    <property type="match status" value="1"/>
</dbReference>
<evidence type="ECO:0000256" key="6">
    <source>
        <dbReference type="ARBA" id="ARBA00023211"/>
    </source>
</evidence>
<dbReference type="GO" id="GO:0046872">
    <property type="term" value="F:metal ion binding"/>
    <property type="evidence" value="ECO:0007669"/>
    <property type="project" value="UniProtKB-KW"/>
</dbReference>
<feature type="region of interest" description="Disordered" evidence="7">
    <location>
        <begin position="1"/>
        <end position="25"/>
    </location>
</feature>
<comment type="cofactor">
    <cofactor evidence="2">
        <name>Mg(2+)</name>
        <dbReference type="ChEBI" id="CHEBI:18420"/>
    </cofactor>
</comment>
<feature type="domain" description="Nudix hydrolase" evidence="8">
    <location>
        <begin position="25"/>
        <end position="172"/>
    </location>
</feature>
<proteinExistence type="predicted"/>
<dbReference type="CDD" id="cd03426">
    <property type="entry name" value="NUDIX_CoAse_Nudt7"/>
    <property type="match status" value="1"/>
</dbReference>
<dbReference type="InterPro" id="IPR000086">
    <property type="entry name" value="NUDIX_hydrolase_dom"/>
</dbReference>
<dbReference type="PANTHER" id="PTHR12992:SF11">
    <property type="entry name" value="MITOCHONDRIAL COENZYME A DIPHOSPHATASE NUDT8"/>
    <property type="match status" value="1"/>
</dbReference>